<reference evidence="3" key="1">
    <citation type="journal article" date="2019" name="Int. J. Syst. Evol. Microbiol.">
        <title>The Global Catalogue of Microorganisms (GCM) 10K type strain sequencing project: providing services to taxonomists for standard genome sequencing and annotation.</title>
        <authorList>
            <consortium name="The Broad Institute Genomics Platform"/>
            <consortium name="The Broad Institute Genome Sequencing Center for Infectious Disease"/>
            <person name="Wu L."/>
            <person name="Ma J."/>
        </authorList>
    </citation>
    <scope>NUCLEOTIDE SEQUENCE [LARGE SCALE GENOMIC DNA]</scope>
    <source>
        <strain evidence="3">CGMCC 1.15339</strain>
    </source>
</reference>
<dbReference type="PIRSF" id="PIRSF006865">
    <property type="entry name" value="Prot_inh_ecotin"/>
    <property type="match status" value="1"/>
</dbReference>
<comment type="similarity">
    <text evidence="1">Belongs to the protease inhibitor I11 (ecotin) family.</text>
</comment>
<dbReference type="NCBIfam" id="NF002987">
    <property type="entry name" value="PRK03719.1"/>
    <property type="match status" value="1"/>
</dbReference>
<sequence length="140" mass="16049">MSADNYQAQTDTNMFPAPSKAMVQHILTLPKLNNESDYLIEIQIGQNKQVDCNKVTLLGEIETLSLEGWGYRYYQVNSIMQGPSTKMMCTDAKTVQFVTLGDSLTQAYDSRLPTVFYLPKDAQLRYRIWRAVSEFNYSNK</sequence>
<evidence type="ECO:0000313" key="3">
    <source>
        <dbReference type="Proteomes" id="UP000617555"/>
    </source>
</evidence>
<dbReference type="InterPro" id="IPR005658">
    <property type="entry name" value="Prot_inh_ecotin"/>
</dbReference>
<evidence type="ECO:0000256" key="1">
    <source>
        <dbReference type="ARBA" id="ARBA00010558"/>
    </source>
</evidence>
<dbReference type="SUPFAM" id="SSF49772">
    <property type="entry name" value="Ecotin, trypsin inhibitor"/>
    <property type="match status" value="1"/>
</dbReference>
<dbReference type="Proteomes" id="UP000617555">
    <property type="component" value="Unassembled WGS sequence"/>
</dbReference>
<evidence type="ECO:0000313" key="2">
    <source>
        <dbReference type="EMBL" id="GGB63165.1"/>
    </source>
</evidence>
<name>A0ABQ1J973_9GAMM</name>
<organism evidence="2 3">
    <name type="scientific">Shewanella inventionis</name>
    <dbReference type="NCBI Taxonomy" id="1738770"/>
    <lineage>
        <taxon>Bacteria</taxon>
        <taxon>Pseudomonadati</taxon>
        <taxon>Pseudomonadota</taxon>
        <taxon>Gammaproteobacteria</taxon>
        <taxon>Alteromonadales</taxon>
        <taxon>Shewanellaceae</taxon>
        <taxon>Shewanella</taxon>
    </lineage>
</organism>
<accession>A0ABQ1J973</accession>
<dbReference type="EMBL" id="BMII01000020">
    <property type="protein sequence ID" value="GGB63165.1"/>
    <property type="molecule type" value="Genomic_DNA"/>
</dbReference>
<keyword evidence="3" id="KW-1185">Reference proteome</keyword>
<proteinExistence type="inferred from homology"/>
<dbReference type="PANTHER" id="PTHR35890:SF3">
    <property type="entry name" value="ECOTIN"/>
    <property type="match status" value="1"/>
</dbReference>
<dbReference type="Gene3D" id="2.60.40.550">
    <property type="entry name" value="Ecotin"/>
    <property type="match status" value="1"/>
</dbReference>
<protein>
    <submittedName>
        <fullName evidence="2">Ecotin</fullName>
    </submittedName>
</protein>
<gene>
    <name evidence="2" type="primary">eco</name>
    <name evidence="2" type="ORF">GCM10011607_24880</name>
</gene>
<dbReference type="PANTHER" id="PTHR35890">
    <property type="match status" value="1"/>
</dbReference>
<dbReference type="Pfam" id="PF03974">
    <property type="entry name" value="Ecotin"/>
    <property type="match status" value="1"/>
</dbReference>
<dbReference type="InterPro" id="IPR036198">
    <property type="entry name" value="Ecotin_sf"/>
</dbReference>
<comment type="caution">
    <text evidence="2">The sequence shown here is derived from an EMBL/GenBank/DDBJ whole genome shotgun (WGS) entry which is preliminary data.</text>
</comment>